<dbReference type="Proteomes" id="UP000031668">
    <property type="component" value="Unassembled WGS sequence"/>
</dbReference>
<organism evidence="2 3">
    <name type="scientific">Thelohanellus kitauei</name>
    <name type="common">Myxosporean</name>
    <dbReference type="NCBI Taxonomy" id="669202"/>
    <lineage>
        <taxon>Eukaryota</taxon>
        <taxon>Metazoa</taxon>
        <taxon>Cnidaria</taxon>
        <taxon>Myxozoa</taxon>
        <taxon>Myxosporea</taxon>
        <taxon>Bivalvulida</taxon>
        <taxon>Platysporina</taxon>
        <taxon>Myxobolidae</taxon>
        <taxon>Thelohanellus</taxon>
    </lineage>
</organism>
<dbReference type="GO" id="GO:0035267">
    <property type="term" value="C:NuA4 histone acetyltransferase complex"/>
    <property type="evidence" value="ECO:0007669"/>
    <property type="project" value="InterPro"/>
</dbReference>
<evidence type="ECO:0000313" key="2">
    <source>
        <dbReference type="EMBL" id="KII69606.1"/>
    </source>
</evidence>
<reference evidence="2 3" key="1">
    <citation type="journal article" date="2014" name="Genome Biol. Evol.">
        <title>The genome of the myxosporean Thelohanellus kitauei shows adaptations to nutrient acquisition within its fish host.</title>
        <authorList>
            <person name="Yang Y."/>
            <person name="Xiong J."/>
            <person name="Zhou Z."/>
            <person name="Huo F."/>
            <person name="Miao W."/>
            <person name="Ran C."/>
            <person name="Liu Y."/>
            <person name="Zhang J."/>
            <person name="Feng J."/>
            <person name="Wang M."/>
            <person name="Wang M."/>
            <person name="Wang L."/>
            <person name="Yao B."/>
        </authorList>
    </citation>
    <scope>NUCLEOTIDE SEQUENCE [LARGE SCALE GENOMIC DNA]</scope>
    <source>
        <strain evidence="2">Wuqing</strain>
    </source>
</reference>
<dbReference type="InterPro" id="IPR024943">
    <property type="entry name" value="Enhancer_polycomb"/>
</dbReference>
<dbReference type="EMBL" id="JWZT01002340">
    <property type="protein sequence ID" value="KII69606.1"/>
    <property type="molecule type" value="Genomic_DNA"/>
</dbReference>
<dbReference type="AlphaFoldDB" id="A0A0C2MQY0"/>
<feature type="compositionally biased region" description="Polar residues" evidence="1">
    <location>
        <begin position="423"/>
        <end position="439"/>
    </location>
</feature>
<dbReference type="GO" id="GO:0006357">
    <property type="term" value="P:regulation of transcription by RNA polymerase II"/>
    <property type="evidence" value="ECO:0007669"/>
    <property type="project" value="InterPro"/>
</dbReference>
<protein>
    <submittedName>
        <fullName evidence="2">Enhancer of polycomb 1</fullName>
    </submittedName>
</protein>
<gene>
    <name evidence="2" type="ORF">RF11_10192</name>
</gene>
<proteinExistence type="predicted"/>
<evidence type="ECO:0000313" key="3">
    <source>
        <dbReference type="Proteomes" id="UP000031668"/>
    </source>
</evidence>
<name>A0A0C2MQY0_THEKT</name>
<dbReference type="OrthoDB" id="435275at2759"/>
<sequence length="452" mass="52095">MSKTSFRSKNIEPDKPIPIYGLDELRDIADYTAVSRSVVQMPTGMEKEEESEQHLKAAMHAQSVYGGTRDLVIPFPEVFELSPPRCLDYNEFPSKYDMDSEDEQWLQTFVNLGEKLDSRVFEKIIEKLEWLHKFQSNDLKTNKIESIFNISQRVAQAIFDYWREKRKSLPLNYSLVPEVKVEQAEGTNSHDPYVAFRKRFEKMQTRKNRKIEEGTFERIMQTYVKLLKVHKMLDAVCNREALNLQLQQNMQNLFEARCAHEDHGGSAFKQTVREFINSNLNNHSISLFASLGVVEAQVALKASSSWRLSLPMNPVFVNKMIIENFTKFKRTQNYSAPSSILNIEPECKAPDESAFNLHEWTLPECQPPVADSQPPELTMDQIQIEVESTSIETLSNLIHPSLESSDDIITRTGRRHLKIFESKNPNGLSNEDEFTSNIKSPPDFNHLSENIV</sequence>
<dbReference type="PANTHER" id="PTHR14898">
    <property type="entry name" value="ENHANCER OF POLYCOMB"/>
    <property type="match status" value="1"/>
</dbReference>
<evidence type="ECO:0000256" key="1">
    <source>
        <dbReference type="SAM" id="MobiDB-lite"/>
    </source>
</evidence>
<accession>A0A0C2MQY0</accession>
<keyword evidence="3" id="KW-1185">Reference proteome</keyword>
<comment type="caution">
    <text evidence="2">The sequence shown here is derived from an EMBL/GenBank/DDBJ whole genome shotgun (WGS) entry which is preliminary data.</text>
</comment>
<feature type="region of interest" description="Disordered" evidence="1">
    <location>
        <begin position="422"/>
        <end position="452"/>
    </location>
</feature>